<comment type="subcellular location">
    <subcellularLocation>
        <location evidence="3">Cytoplasm</location>
    </subcellularLocation>
</comment>
<feature type="non-terminal residue" evidence="17">
    <location>
        <position position="1"/>
    </location>
</feature>
<dbReference type="PROSITE" id="PS50109">
    <property type="entry name" value="HIS_KIN"/>
    <property type="match status" value="1"/>
</dbReference>
<evidence type="ECO:0000256" key="7">
    <source>
        <dbReference type="ARBA" id="ARBA00022490"/>
    </source>
</evidence>
<dbReference type="OrthoDB" id="9782588at2"/>
<dbReference type="GO" id="GO:0016020">
    <property type="term" value="C:membrane"/>
    <property type="evidence" value="ECO:0007669"/>
    <property type="project" value="InterPro"/>
</dbReference>
<dbReference type="Gene3D" id="1.20.5.1930">
    <property type="match status" value="1"/>
</dbReference>
<gene>
    <name evidence="17" type="ORF">C7C56_004265</name>
</gene>
<dbReference type="InterPro" id="IPR036890">
    <property type="entry name" value="HATPase_C_sf"/>
</dbReference>
<keyword evidence="13" id="KW-0411">Iron-sulfur</keyword>
<dbReference type="InterPro" id="IPR011712">
    <property type="entry name" value="Sig_transdc_His_kin_sub3_dim/P"/>
</dbReference>
<dbReference type="EMBL" id="PXWF02000055">
    <property type="protein sequence ID" value="PWF54976.1"/>
    <property type="molecule type" value="Genomic_DNA"/>
</dbReference>
<accession>A0A2U2I5C1</accession>
<dbReference type="AlphaFoldDB" id="A0A2U2I5C1"/>
<feature type="domain" description="Histidine kinase" evidence="16">
    <location>
        <begin position="18"/>
        <end position="213"/>
    </location>
</feature>
<keyword evidence="7" id="KW-0963">Cytoplasm</keyword>
<dbReference type="Proteomes" id="UP000241421">
    <property type="component" value="Unassembled WGS sequence"/>
</dbReference>
<evidence type="ECO:0000256" key="4">
    <source>
        <dbReference type="ARBA" id="ARBA00012438"/>
    </source>
</evidence>
<dbReference type="GO" id="GO:0005737">
    <property type="term" value="C:cytoplasm"/>
    <property type="evidence" value="ECO:0007669"/>
    <property type="project" value="UniProtKB-SubCell"/>
</dbReference>
<evidence type="ECO:0000313" key="17">
    <source>
        <dbReference type="EMBL" id="PWF54976.1"/>
    </source>
</evidence>
<evidence type="ECO:0000256" key="8">
    <source>
        <dbReference type="ARBA" id="ARBA00022679"/>
    </source>
</evidence>
<dbReference type="Pfam" id="PF07730">
    <property type="entry name" value="HisKA_3"/>
    <property type="match status" value="1"/>
</dbReference>
<evidence type="ECO:0000256" key="2">
    <source>
        <dbReference type="ARBA" id="ARBA00001966"/>
    </source>
</evidence>
<sequence>VAQQEKVRELERNRIGRDIHDDLGQSLLALKIELSMLHVSTNGAHPAINDKLGRMSASLGETIKSLRAIINDLRPAALDAGLQSAVERQLDEFSRINGIRYELNAGEHAFDGGADAAIDAAIDTIVFRILQESLSNVVRHAQATEVKIALHRCSERLTMKVQDNGVGMPGNRASHGCGLLGIKDRVRAIGGEFAIDSEPGAGTLLSLTIPLGRPALAPGSGMTQ</sequence>
<dbReference type="InterPro" id="IPR003594">
    <property type="entry name" value="HATPase_dom"/>
</dbReference>
<keyword evidence="12" id="KW-0902">Two-component regulatory system</keyword>
<comment type="function">
    <text evidence="14">Member of the two-component regulatory system NreB/NreC involved in the control of dissimilatory nitrate/nitrite reduction in response to oxygen. NreB functions as a direct oxygen sensor histidine kinase which is autophosphorylated, in the absence of oxygen, probably at the conserved histidine residue, and transfers its phosphate group probably to a conserved aspartate residue of NreC. NreB/NreC activates the expression of the nitrate (narGHJI) and nitrite (nir) reductase operons, as well as the putative nitrate transporter gene narT.</text>
</comment>
<keyword evidence="18" id="KW-1185">Reference proteome</keyword>
<dbReference type="Gene3D" id="3.30.565.10">
    <property type="entry name" value="Histidine kinase-like ATPase, C-terminal domain"/>
    <property type="match status" value="1"/>
</dbReference>
<organism evidence="17 18">
    <name type="scientific">Massilia glaciei</name>
    <dbReference type="NCBI Taxonomy" id="1524097"/>
    <lineage>
        <taxon>Bacteria</taxon>
        <taxon>Pseudomonadati</taxon>
        <taxon>Pseudomonadota</taxon>
        <taxon>Betaproteobacteria</taxon>
        <taxon>Burkholderiales</taxon>
        <taxon>Oxalobacteraceae</taxon>
        <taxon>Telluria group</taxon>
        <taxon>Massilia</taxon>
    </lineage>
</organism>
<evidence type="ECO:0000256" key="6">
    <source>
        <dbReference type="ARBA" id="ARBA00022485"/>
    </source>
</evidence>
<name>A0A2U2I5C1_9BURK</name>
<comment type="catalytic activity">
    <reaction evidence="1">
        <text>ATP + protein L-histidine = ADP + protein N-phospho-L-histidine.</text>
        <dbReference type="EC" id="2.7.13.3"/>
    </reaction>
</comment>
<evidence type="ECO:0000256" key="11">
    <source>
        <dbReference type="ARBA" id="ARBA00023004"/>
    </source>
</evidence>
<reference evidence="17 18" key="1">
    <citation type="submission" date="2018-04" db="EMBL/GenBank/DDBJ databases">
        <title>Massilia violaceinigra sp. nov., a novel purple-pigmented bacterium isolated from Tianshan glacier, Xinjiang, China.</title>
        <authorList>
            <person name="Wang H."/>
        </authorList>
    </citation>
    <scope>NUCLEOTIDE SEQUENCE [LARGE SCALE GENOMIC DNA]</scope>
    <source>
        <strain evidence="17 18">B448-2</strain>
    </source>
</reference>
<dbReference type="Pfam" id="PF02518">
    <property type="entry name" value="HATPase_c"/>
    <property type="match status" value="1"/>
</dbReference>
<keyword evidence="11" id="KW-0408">Iron</keyword>
<dbReference type="PANTHER" id="PTHR24421:SF59">
    <property type="entry name" value="OXYGEN SENSOR HISTIDINE KINASE NREB"/>
    <property type="match status" value="1"/>
</dbReference>
<dbReference type="GO" id="GO:0046872">
    <property type="term" value="F:metal ion binding"/>
    <property type="evidence" value="ECO:0007669"/>
    <property type="project" value="UniProtKB-KW"/>
</dbReference>
<evidence type="ECO:0000256" key="5">
    <source>
        <dbReference type="ARBA" id="ARBA00017322"/>
    </source>
</evidence>
<evidence type="ECO:0000256" key="1">
    <source>
        <dbReference type="ARBA" id="ARBA00000085"/>
    </source>
</evidence>
<dbReference type="GO" id="GO:0051539">
    <property type="term" value="F:4 iron, 4 sulfur cluster binding"/>
    <property type="evidence" value="ECO:0007669"/>
    <property type="project" value="UniProtKB-KW"/>
</dbReference>
<dbReference type="CDD" id="cd16917">
    <property type="entry name" value="HATPase_UhpB-NarQ-NarX-like"/>
    <property type="match status" value="1"/>
</dbReference>
<dbReference type="SMART" id="SM00387">
    <property type="entry name" value="HATPase_c"/>
    <property type="match status" value="1"/>
</dbReference>
<dbReference type="InterPro" id="IPR050482">
    <property type="entry name" value="Sensor_HK_TwoCompSys"/>
</dbReference>
<dbReference type="PRINTS" id="PR00344">
    <property type="entry name" value="BCTRLSENSOR"/>
</dbReference>
<dbReference type="EC" id="2.7.13.3" evidence="4"/>
<dbReference type="GO" id="GO:0000155">
    <property type="term" value="F:phosphorelay sensor kinase activity"/>
    <property type="evidence" value="ECO:0007669"/>
    <property type="project" value="InterPro"/>
</dbReference>
<evidence type="ECO:0000256" key="13">
    <source>
        <dbReference type="ARBA" id="ARBA00023014"/>
    </source>
</evidence>
<evidence type="ECO:0000256" key="10">
    <source>
        <dbReference type="ARBA" id="ARBA00022777"/>
    </source>
</evidence>
<evidence type="ECO:0000256" key="9">
    <source>
        <dbReference type="ARBA" id="ARBA00022723"/>
    </source>
</evidence>
<comment type="cofactor">
    <cofactor evidence="2">
        <name>[4Fe-4S] cluster</name>
        <dbReference type="ChEBI" id="CHEBI:49883"/>
    </cofactor>
</comment>
<dbReference type="InterPro" id="IPR005467">
    <property type="entry name" value="His_kinase_dom"/>
</dbReference>
<keyword evidence="8" id="KW-0808">Transferase</keyword>
<evidence type="ECO:0000256" key="3">
    <source>
        <dbReference type="ARBA" id="ARBA00004496"/>
    </source>
</evidence>
<comment type="caution">
    <text evidence="17">The sequence shown here is derived from an EMBL/GenBank/DDBJ whole genome shotgun (WGS) entry which is preliminary data.</text>
</comment>
<evidence type="ECO:0000256" key="15">
    <source>
        <dbReference type="ARBA" id="ARBA00030800"/>
    </source>
</evidence>
<dbReference type="PANTHER" id="PTHR24421">
    <property type="entry name" value="NITRATE/NITRITE SENSOR PROTEIN NARX-RELATED"/>
    <property type="match status" value="1"/>
</dbReference>
<proteinExistence type="predicted"/>
<keyword evidence="6" id="KW-0004">4Fe-4S</keyword>
<evidence type="ECO:0000313" key="18">
    <source>
        <dbReference type="Proteomes" id="UP000241421"/>
    </source>
</evidence>
<dbReference type="RefSeq" id="WP_146204277.1">
    <property type="nucleotide sequence ID" value="NZ_PXWF02000055.1"/>
</dbReference>
<protein>
    <recommendedName>
        <fullName evidence="5">Oxygen sensor histidine kinase NreB</fullName>
        <ecNumber evidence="4">2.7.13.3</ecNumber>
    </recommendedName>
    <alternativeName>
        <fullName evidence="15">Nitrogen regulation protein B</fullName>
    </alternativeName>
</protein>
<evidence type="ECO:0000256" key="14">
    <source>
        <dbReference type="ARBA" id="ARBA00024827"/>
    </source>
</evidence>
<dbReference type="SUPFAM" id="SSF55874">
    <property type="entry name" value="ATPase domain of HSP90 chaperone/DNA topoisomerase II/histidine kinase"/>
    <property type="match status" value="1"/>
</dbReference>
<keyword evidence="10 17" id="KW-0418">Kinase</keyword>
<keyword evidence="9" id="KW-0479">Metal-binding</keyword>
<evidence type="ECO:0000259" key="16">
    <source>
        <dbReference type="PROSITE" id="PS50109"/>
    </source>
</evidence>
<evidence type="ECO:0000256" key="12">
    <source>
        <dbReference type="ARBA" id="ARBA00023012"/>
    </source>
</evidence>
<dbReference type="InterPro" id="IPR004358">
    <property type="entry name" value="Sig_transdc_His_kin-like_C"/>
</dbReference>
<dbReference type="GO" id="GO:0046983">
    <property type="term" value="F:protein dimerization activity"/>
    <property type="evidence" value="ECO:0007669"/>
    <property type="project" value="InterPro"/>
</dbReference>